<dbReference type="OrthoDB" id="692400at2759"/>
<organism evidence="1 2">
    <name type="scientific">Solanum commersonii</name>
    <name type="common">Commerson's wild potato</name>
    <name type="synonym">Commerson's nightshade</name>
    <dbReference type="NCBI Taxonomy" id="4109"/>
    <lineage>
        <taxon>Eukaryota</taxon>
        <taxon>Viridiplantae</taxon>
        <taxon>Streptophyta</taxon>
        <taxon>Embryophyta</taxon>
        <taxon>Tracheophyta</taxon>
        <taxon>Spermatophyta</taxon>
        <taxon>Magnoliopsida</taxon>
        <taxon>eudicotyledons</taxon>
        <taxon>Gunneridae</taxon>
        <taxon>Pentapetalae</taxon>
        <taxon>asterids</taxon>
        <taxon>lamiids</taxon>
        <taxon>Solanales</taxon>
        <taxon>Solanaceae</taxon>
        <taxon>Solanoideae</taxon>
        <taxon>Solaneae</taxon>
        <taxon>Solanum</taxon>
    </lineage>
</organism>
<protein>
    <recommendedName>
        <fullName evidence="3">Exo_endo_phos domain-containing protein</fullName>
    </recommendedName>
</protein>
<evidence type="ECO:0000313" key="1">
    <source>
        <dbReference type="EMBL" id="KAG5571885.1"/>
    </source>
</evidence>
<dbReference type="AlphaFoldDB" id="A0A9J5W8G5"/>
<reference evidence="1 2" key="1">
    <citation type="submission" date="2020-09" db="EMBL/GenBank/DDBJ databases">
        <title>De no assembly of potato wild relative species, Solanum commersonii.</title>
        <authorList>
            <person name="Cho K."/>
        </authorList>
    </citation>
    <scope>NUCLEOTIDE SEQUENCE [LARGE SCALE GENOMIC DNA]</scope>
    <source>
        <strain evidence="1">LZ3.2</strain>
        <tissue evidence="1">Leaf</tissue>
    </source>
</reference>
<gene>
    <name evidence="1" type="ORF">H5410_061651</name>
</gene>
<accession>A0A9J5W8G5</accession>
<evidence type="ECO:0000313" key="2">
    <source>
        <dbReference type="Proteomes" id="UP000824120"/>
    </source>
</evidence>
<comment type="caution">
    <text evidence="1">The sequence shown here is derived from an EMBL/GenBank/DDBJ whole genome shotgun (WGS) entry which is preliminary data.</text>
</comment>
<proteinExistence type="predicted"/>
<dbReference type="SUPFAM" id="SSF56219">
    <property type="entry name" value="DNase I-like"/>
    <property type="match status" value="1"/>
</dbReference>
<sequence>MKVISWNVRGFNKCDIRRVISSLIHMEDMLNWMQVEQGGGGEIVATGMERQEVWEEVGSVSGLFSRPWVLAGDFNVVRYPSEKSNCNRSTRAMLEILSSLMIWS</sequence>
<evidence type="ECO:0008006" key="3">
    <source>
        <dbReference type="Google" id="ProtNLM"/>
    </source>
</evidence>
<dbReference type="Proteomes" id="UP000824120">
    <property type="component" value="Chromosome 12"/>
</dbReference>
<dbReference type="InterPro" id="IPR036691">
    <property type="entry name" value="Endo/exonu/phosph_ase_sf"/>
</dbReference>
<name>A0A9J5W8G5_SOLCO</name>
<dbReference type="EMBL" id="JACXVP010000012">
    <property type="protein sequence ID" value="KAG5571885.1"/>
    <property type="molecule type" value="Genomic_DNA"/>
</dbReference>
<keyword evidence="2" id="KW-1185">Reference proteome</keyword>